<dbReference type="KEGG" id="aia:AWH56_000390"/>
<dbReference type="EMBL" id="LQXD01000109">
    <property type="protein sequence ID" value="OIJ15000.1"/>
    <property type="molecule type" value="Genomic_DNA"/>
</dbReference>
<dbReference type="PANTHER" id="PTHR10010">
    <property type="entry name" value="SOLUTE CARRIER FAMILY 34 SODIUM PHOSPHATE , MEMBER 2-RELATED"/>
    <property type="match status" value="1"/>
</dbReference>
<reference evidence="8" key="4">
    <citation type="submission" date="2020-10" db="EMBL/GenBank/DDBJ databases">
        <authorList>
            <person name="Bassil N.M."/>
            <person name="Lloyd J.R."/>
        </authorList>
    </citation>
    <scope>NUCLEOTIDE SEQUENCE</scope>
    <source>
        <strain evidence="8">NB2006</strain>
    </source>
</reference>
<feature type="transmembrane region" description="Helical" evidence="6">
    <location>
        <begin position="281"/>
        <end position="302"/>
    </location>
</feature>
<dbReference type="InterPro" id="IPR003841">
    <property type="entry name" value="Na/Pi_transpt"/>
</dbReference>
<feature type="transmembrane region" description="Helical" evidence="6">
    <location>
        <begin position="100"/>
        <end position="120"/>
    </location>
</feature>
<comment type="subcellular location">
    <subcellularLocation>
        <location evidence="1">Cell membrane</location>
        <topology evidence="1">Multi-pass membrane protein</topology>
    </subcellularLocation>
</comment>
<dbReference type="GO" id="GO:0005436">
    <property type="term" value="F:sodium:phosphate symporter activity"/>
    <property type="evidence" value="ECO:0007669"/>
    <property type="project" value="InterPro"/>
</dbReference>
<reference evidence="7 9" key="1">
    <citation type="submission" date="2016-10" db="EMBL/GenBank/DDBJ databases">
        <title>Draft genome sequences of four alkaliphilic bacteria belonging to the Anaerobacillus genus.</title>
        <authorList>
            <person name="Bassil N.M."/>
            <person name="Lloyd J.R."/>
        </authorList>
    </citation>
    <scope>NUCLEOTIDE SEQUENCE [LARGE SCALE GENOMIC DNA]</scope>
    <source>
        <strain evidence="7 9">NB2006</strain>
    </source>
</reference>
<feature type="transmembrane region" description="Helical" evidence="6">
    <location>
        <begin position="204"/>
        <end position="227"/>
    </location>
</feature>
<dbReference type="NCBIfam" id="NF037997">
    <property type="entry name" value="Na_Pi_symport"/>
    <property type="match status" value="1"/>
</dbReference>
<gene>
    <name evidence="8" type="ORF">AWH56_000390</name>
    <name evidence="7" type="ORF">AWH56_12355</name>
</gene>
<evidence type="ECO:0000256" key="6">
    <source>
        <dbReference type="SAM" id="Phobius"/>
    </source>
</evidence>
<protein>
    <submittedName>
        <fullName evidence="7 8">Na/Pi cotransporter</fullName>
    </submittedName>
</protein>
<dbReference type="NCBIfam" id="TIGR00704">
    <property type="entry name" value="NaPi_cotrn_rel"/>
    <property type="match status" value="1"/>
</dbReference>
<reference evidence="8 9" key="2">
    <citation type="journal article" date="2017" name="Genome Announc.">
        <title>Draft Genome Sequences of Four Alkaliphilic Bacteria Belonging to the Anaerobacillus Genus.</title>
        <authorList>
            <person name="Bassil N.M."/>
            <person name="Lloyd J.R."/>
        </authorList>
    </citation>
    <scope>NUCLEOTIDE SEQUENCE [LARGE SCALE GENOMIC DNA]</scope>
    <source>
        <strain evidence="8 9">NB2006</strain>
    </source>
</reference>
<feature type="transmembrane region" description="Helical" evidence="6">
    <location>
        <begin position="49"/>
        <end position="80"/>
    </location>
</feature>
<keyword evidence="2" id="KW-1003">Cell membrane</keyword>
<evidence type="ECO:0000313" key="8">
    <source>
        <dbReference type="EMBL" id="QOY36191.1"/>
    </source>
</evidence>
<organism evidence="7 9">
    <name type="scientific">Anaerobacillus isosaccharinicus</name>
    <dbReference type="NCBI Taxonomy" id="1532552"/>
    <lineage>
        <taxon>Bacteria</taxon>
        <taxon>Bacillati</taxon>
        <taxon>Bacillota</taxon>
        <taxon>Bacilli</taxon>
        <taxon>Bacillales</taxon>
        <taxon>Bacillaceae</taxon>
        <taxon>Anaerobacillus</taxon>
    </lineage>
</organism>
<evidence type="ECO:0000256" key="3">
    <source>
        <dbReference type="ARBA" id="ARBA00022692"/>
    </source>
</evidence>
<evidence type="ECO:0000313" key="9">
    <source>
        <dbReference type="Proteomes" id="UP000180175"/>
    </source>
</evidence>
<dbReference type="RefSeq" id="WP_071317390.1">
    <property type="nucleotide sequence ID" value="NZ_CP063356.2"/>
</dbReference>
<name>A0A1S2LS11_9BACI</name>
<dbReference type="GO" id="GO:0005886">
    <property type="term" value="C:plasma membrane"/>
    <property type="evidence" value="ECO:0007669"/>
    <property type="project" value="UniProtKB-SubCell"/>
</dbReference>
<dbReference type="GO" id="GO:0044341">
    <property type="term" value="P:sodium-dependent phosphate transport"/>
    <property type="evidence" value="ECO:0007669"/>
    <property type="project" value="InterPro"/>
</dbReference>
<feature type="transmembrane region" description="Helical" evidence="6">
    <location>
        <begin position="6"/>
        <end position="29"/>
    </location>
</feature>
<evidence type="ECO:0000256" key="4">
    <source>
        <dbReference type="ARBA" id="ARBA00022989"/>
    </source>
</evidence>
<proteinExistence type="predicted"/>
<evidence type="ECO:0000256" key="1">
    <source>
        <dbReference type="ARBA" id="ARBA00004651"/>
    </source>
</evidence>
<feature type="transmembrane region" description="Helical" evidence="6">
    <location>
        <begin position="127"/>
        <end position="144"/>
    </location>
</feature>
<evidence type="ECO:0000256" key="5">
    <source>
        <dbReference type="ARBA" id="ARBA00023136"/>
    </source>
</evidence>
<reference evidence="8 9" key="3">
    <citation type="journal article" date="2019" name="Int. J. Syst. Evol. Microbiol.">
        <title>Anaerobacillus isosaccharinicus sp. nov., an alkaliphilic bacterium which degrades isosaccharinic acid.</title>
        <authorList>
            <person name="Bassil N.M."/>
            <person name="Lloyd J.R."/>
        </authorList>
    </citation>
    <scope>NUCLEOTIDE SEQUENCE [LARGE SCALE GENOMIC DNA]</scope>
    <source>
        <strain evidence="8 9">NB2006</strain>
    </source>
</reference>
<dbReference type="Pfam" id="PF02690">
    <property type="entry name" value="Na_Pi_cotrans"/>
    <property type="match status" value="2"/>
</dbReference>
<sequence>MGELFSLFAVYIAIFLFGMTVMRTGLVNLSQDRLKMTLMKMTSTPLKGLLVGTVVTATLQSSSAVMVMTVGLVAAGYFTFKQSIGIILGTNIGTCFTTEIIAFSITSAVIPFLLIGVILLNTRKHIAYCLGCVFFGIGCIFVAMQGLEKLAYPIASIPTAYNFLQLTNEHNLIAVGVGAVLTALIQSSTATTAIAMGFMSDEILALPAGIGIILGANIGTCLTAFLASIGASRPAKLVAFAHIWLNIIGVLVFFPFIGWLGSVSASLTSLPNLQLAHAGTIFNVISSMAVLPFVALFSAFITKLHGNVKFRM</sequence>
<dbReference type="EMBL" id="CP063356">
    <property type="protein sequence ID" value="QOY36191.1"/>
    <property type="molecule type" value="Genomic_DNA"/>
</dbReference>
<dbReference type="OrthoDB" id="9763003at2"/>
<dbReference type="InterPro" id="IPR004633">
    <property type="entry name" value="NaPi_cotrn-rel/YqeW-like"/>
</dbReference>
<evidence type="ECO:0000256" key="2">
    <source>
        <dbReference type="ARBA" id="ARBA00022475"/>
    </source>
</evidence>
<dbReference type="PANTHER" id="PTHR10010:SF46">
    <property type="entry name" value="SODIUM-DEPENDENT PHOSPHATE TRANSPORT PROTEIN 2B"/>
    <property type="match status" value="1"/>
</dbReference>
<keyword evidence="3 6" id="KW-0812">Transmembrane</keyword>
<dbReference type="AlphaFoldDB" id="A0A1S2LS11"/>
<accession>A0A1S2LS11</accession>
<keyword evidence="5 6" id="KW-0472">Membrane</keyword>
<keyword evidence="9" id="KW-1185">Reference proteome</keyword>
<feature type="transmembrane region" description="Helical" evidence="6">
    <location>
        <begin position="239"/>
        <end position="261"/>
    </location>
</feature>
<evidence type="ECO:0000313" key="7">
    <source>
        <dbReference type="EMBL" id="OIJ15000.1"/>
    </source>
</evidence>
<dbReference type="Proteomes" id="UP000180175">
    <property type="component" value="Chromosome"/>
</dbReference>
<keyword evidence="4 6" id="KW-1133">Transmembrane helix</keyword>